<feature type="region of interest" description="Disordered" evidence="1">
    <location>
        <begin position="381"/>
        <end position="461"/>
    </location>
</feature>
<dbReference type="PANTHER" id="PTHR32091">
    <property type="entry name" value="EUKARYOTIC TRANSLATION INITIATION FACTOR 4B"/>
    <property type="match status" value="1"/>
</dbReference>
<evidence type="ECO:0000256" key="1">
    <source>
        <dbReference type="SAM" id="MobiDB-lite"/>
    </source>
</evidence>
<gene>
    <name evidence="2" type="ORF">ZEAMMB73_Zm00001d006552</name>
</gene>
<feature type="region of interest" description="Disordered" evidence="1">
    <location>
        <begin position="1"/>
        <end position="40"/>
    </location>
</feature>
<dbReference type="AlphaFoldDB" id="A0A1D6EXR0"/>
<feature type="region of interest" description="Disordered" evidence="1">
    <location>
        <begin position="475"/>
        <end position="529"/>
    </location>
</feature>
<dbReference type="EMBL" id="CM007648">
    <property type="protein sequence ID" value="ONM24235.1"/>
    <property type="molecule type" value="Genomic_DNA"/>
</dbReference>
<dbReference type="GO" id="GO:0003743">
    <property type="term" value="F:translation initiation factor activity"/>
    <property type="evidence" value="ECO:0007669"/>
    <property type="project" value="InterPro"/>
</dbReference>
<name>A0A1D6EXR0_MAIZE</name>
<reference evidence="2" key="1">
    <citation type="submission" date="2015-12" db="EMBL/GenBank/DDBJ databases">
        <title>Update maize B73 reference genome by single molecule sequencing technologies.</title>
        <authorList>
            <consortium name="Maize Genome Sequencing Project"/>
            <person name="Ware D."/>
        </authorList>
    </citation>
    <scope>NUCLEOTIDE SEQUENCE [LARGE SCALE GENOMIC DNA]</scope>
    <source>
        <tissue evidence="2">Seedling</tissue>
    </source>
</reference>
<organism evidence="2">
    <name type="scientific">Zea mays</name>
    <name type="common">Maize</name>
    <dbReference type="NCBI Taxonomy" id="4577"/>
    <lineage>
        <taxon>Eukaryota</taxon>
        <taxon>Viridiplantae</taxon>
        <taxon>Streptophyta</taxon>
        <taxon>Embryophyta</taxon>
        <taxon>Tracheophyta</taxon>
        <taxon>Spermatophyta</taxon>
        <taxon>Magnoliopsida</taxon>
        <taxon>Liliopsida</taxon>
        <taxon>Poales</taxon>
        <taxon>Poaceae</taxon>
        <taxon>PACMAD clade</taxon>
        <taxon>Panicoideae</taxon>
        <taxon>Andropogonodae</taxon>
        <taxon>Andropogoneae</taxon>
        <taxon>Tripsacinae</taxon>
        <taxon>Zea</taxon>
    </lineage>
</organism>
<protein>
    <submittedName>
        <fullName evidence="2">HAT dimerization domain-containing protein</fullName>
    </submittedName>
</protein>
<feature type="compositionally biased region" description="Basic and acidic residues" evidence="1">
    <location>
        <begin position="399"/>
        <end position="453"/>
    </location>
</feature>
<feature type="compositionally biased region" description="Basic and acidic residues" evidence="1">
    <location>
        <begin position="193"/>
        <end position="209"/>
    </location>
</feature>
<feature type="compositionally biased region" description="Basic and acidic residues" evidence="1">
    <location>
        <begin position="82"/>
        <end position="91"/>
    </location>
</feature>
<feature type="compositionally biased region" description="Low complexity" evidence="1">
    <location>
        <begin position="104"/>
        <end position="116"/>
    </location>
</feature>
<accession>A0A1D6EXR0</accession>
<feature type="compositionally biased region" description="Pro residues" evidence="1">
    <location>
        <begin position="171"/>
        <end position="180"/>
    </location>
</feature>
<dbReference type="InterPro" id="IPR010433">
    <property type="entry name" value="EIF-4B_pln"/>
</dbReference>
<dbReference type="Pfam" id="PF06273">
    <property type="entry name" value="eIF-4B"/>
    <property type="match status" value="1"/>
</dbReference>
<feature type="compositionally biased region" description="Polar residues" evidence="1">
    <location>
        <begin position="475"/>
        <end position="491"/>
    </location>
</feature>
<feature type="compositionally biased region" description="Basic and acidic residues" evidence="1">
    <location>
        <begin position="297"/>
        <end position="306"/>
    </location>
</feature>
<sequence length="529" mass="56912">MSKKKAVTTMTLKDFHGGSIPSELPLPSAPGVTPRPADRTVASASPVAAAVARPRVPVASPAAAAAAAAMPSFLTNPSRIGRHFDEDERTPFEPTTPRRPAPSPTSFAPAPVVAPTRSGPGNAWGPKKEASSAPSPVGHAPASAGDQIWSATRIAQASAVEKVISGRWHPPKPTSPPAPVSVPVLETPVAPPEIERPRSVGVRELDSGVERGAAPVRPASHEGRIGEGRAGEVPERPKLKLLPRSKPIEDPEQRPTYVEAKQVHQVQVTAGLMKAEDNHDLHQNARATETGVLGADAESRVAERPRLNLKPRSYVTGQSDEIAVKERCPRPSLFGGARPREQVLKERGVDVLASDLEKTSPVGRPKGEFAKVEQKVEAMSINPSVERHESFAAGHRGPRNGDKKDHKWNTDRADAYRLTRREDNRRVARDMEKPQEQPRPEPETWRKPVEPPKLEVATPRFGKAATALELAQAFSTSMSDTAPQSRLTSAPSPRVPPSPGASRDQSGFSRLTDSRTLHSGPSQRKINGY</sequence>
<dbReference type="ExpressionAtlas" id="A0A1D6EXR0">
    <property type="expression patterns" value="baseline and differential"/>
</dbReference>
<dbReference type="PANTHER" id="PTHR32091:SF4">
    <property type="entry name" value="OS07G0546100 PROTEIN"/>
    <property type="match status" value="1"/>
</dbReference>
<feature type="compositionally biased region" description="Basic and acidic residues" evidence="1">
    <location>
        <begin position="219"/>
        <end position="238"/>
    </location>
</feature>
<feature type="region of interest" description="Disordered" evidence="1">
    <location>
        <begin position="75"/>
        <end position="150"/>
    </location>
</feature>
<feature type="compositionally biased region" description="Polar residues" evidence="1">
    <location>
        <begin position="517"/>
        <end position="529"/>
    </location>
</feature>
<feature type="region of interest" description="Disordered" evidence="1">
    <location>
        <begin position="162"/>
        <end position="259"/>
    </location>
</feature>
<evidence type="ECO:0000313" key="2">
    <source>
        <dbReference type="EMBL" id="ONM24235.1"/>
    </source>
</evidence>
<feature type="region of interest" description="Disordered" evidence="1">
    <location>
        <begin position="288"/>
        <end position="341"/>
    </location>
</feature>
<proteinExistence type="predicted"/>